<reference evidence="3" key="2">
    <citation type="submission" date="2020-11" db="EMBL/GenBank/DDBJ databases">
        <title>Whole genome sequencing of Colletotrichum sp.</title>
        <authorList>
            <person name="Li H."/>
        </authorList>
    </citation>
    <scope>NUCLEOTIDE SEQUENCE</scope>
    <source>
        <strain evidence="3">CkLH20</strain>
    </source>
</reference>
<evidence type="ECO:0000256" key="1">
    <source>
        <dbReference type="SAM" id="MobiDB-lite"/>
    </source>
</evidence>
<name>A0A9P6LL60_9PEZI</name>
<protein>
    <recommendedName>
        <fullName evidence="2">Clr5 domain-containing protein</fullName>
    </recommendedName>
</protein>
<dbReference type="InterPro" id="IPR025676">
    <property type="entry name" value="Clr5_dom"/>
</dbReference>
<comment type="caution">
    <text evidence="3">The sequence shown here is derived from an EMBL/GenBank/DDBJ whole genome shotgun (WGS) entry which is preliminary data.</text>
</comment>
<feature type="compositionally biased region" description="Polar residues" evidence="1">
    <location>
        <begin position="182"/>
        <end position="193"/>
    </location>
</feature>
<dbReference type="EMBL" id="JAATWM020000018">
    <property type="protein sequence ID" value="KAF9876227.1"/>
    <property type="molecule type" value="Genomic_DNA"/>
</dbReference>
<feature type="region of interest" description="Disordered" evidence="1">
    <location>
        <begin position="182"/>
        <end position="254"/>
    </location>
</feature>
<dbReference type="AlphaFoldDB" id="A0A9P6LL60"/>
<dbReference type="OrthoDB" id="4115389at2759"/>
<evidence type="ECO:0000313" key="3">
    <source>
        <dbReference type="EMBL" id="KAF9876227.1"/>
    </source>
</evidence>
<dbReference type="GeneID" id="62161961"/>
<feature type="domain" description="Clr5" evidence="2">
    <location>
        <begin position="1"/>
        <end position="54"/>
    </location>
</feature>
<dbReference type="PANTHER" id="PTHR38788:SF3">
    <property type="entry name" value="CLR5 DOMAIN-CONTAINING PROTEIN"/>
    <property type="match status" value="1"/>
</dbReference>
<feature type="region of interest" description="Disordered" evidence="1">
    <location>
        <begin position="58"/>
        <end position="149"/>
    </location>
</feature>
<accession>A0A9P6LL60</accession>
<dbReference type="RefSeq" id="XP_038745688.1">
    <property type="nucleotide sequence ID" value="XM_038888887.1"/>
</dbReference>
<sequence length="254" mass="29293">MTKAWKEHRDVITRLYIHESRTLEDVRDIMQKQYNFKASTRSYRQQFDKWHLSKYNCKKRNSRRQVQHANGYGQQQHQHQQLQHTGTSPDLNGLSLTDEGPNSPQSVGSGSPEHDAGTEYYAPMPQTYSSSSYPHHAVPAPTPTSLEHYHWDPQERYPQDRYQQPGWRGIPDIDALLISQSDPMDPMASQQGHAHQGYPVHHPDEQEQQQQQEQSVPPRGRIASAPDNRFSPYYPGVDCRFRSGGSGGYRRQSE</sequence>
<evidence type="ECO:0000259" key="2">
    <source>
        <dbReference type="Pfam" id="PF14420"/>
    </source>
</evidence>
<dbReference type="Pfam" id="PF14420">
    <property type="entry name" value="Clr5"/>
    <property type="match status" value="1"/>
</dbReference>
<feature type="compositionally biased region" description="Low complexity" evidence="1">
    <location>
        <begin position="74"/>
        <end position="84"/>
    </location>
</feature>
<organism evidence="3 4">
    <name type="scientific">Colletotrichum karsti</name>
    <dbReference type="NCBI Taxonomy" id="1095194"/>
    <lineage>
        <taxon>Eukaryota</taxon>
        <taxon>Fungi</taxon>
        <taxon>Dikarya</taxon>
        <taxon>Ascomycota</taxon>
        <taxon>Pezizomycotina</taxon>
        <taxon>Sordariomycetes</taxon>
        <taxon>Hypocreomycetidae</taxon>
        <taxon>Glomerellales</taxon>
        <taxon>Glomerellaceae</taxon>
        <taxon>Colletotrichum</taxon>
        <taxon>Colletotrichum boninense species complex</taxon>
    </lineage>
</organism>
<feature type="compositionally biased region" description="Polar residues" evidence="1">
    <location>
        <begin position="100"/>
        <end position="109"/>
    </location>
</feature>
<dbReference type="PANTHER" id="PTHR38788">
    <property type="entry name" value="CLR5 DOMAIN-CONTAINING PROTEIN"/>
    <property type="match status" value="1"/>
</dbReference>
<keyword evidence="4" id="KW-1185">Reference proteome</keyword>
<reference evidence="3" key="1">
    <citation type="submission" date="2020-03" db="EMBL/GenBank/DDBJ databases">
        <authorList>
            <person name="He L."/>
        </authorList>
    </citation>
    <scope>NUCLEOTIDE SEQUENCE</scope>
    <source>
        <strain evidence="3">CkLH20</strain>
    </source>
</reference>
<gene>
    <name evidence="3" type="ORF">CkaCkLH20_06170</name>
</gene>
<evidence type="ECO:0000313" key="4">
    <source>
        <dbReference type="Proteomes" id="UP000781932"/>
    </source>
</evidence>
<dbReference type="Proteomes" id="UP000781932">
    <property type="component" value="Unassembled WGS sequence"/>
</dbReference>
<proteinExistence type="predicted"/>